<reference evidence="5 6" key="1">
    <citation type="submission" date="2012-02" db="EMBL/GenBank/DDBJ databases">
        <title>The Genome Sequence of Bacteroides dorei CL02T12C06.</title>
        <authorList>
            <consortium name="The Broad Institute Genome Sequencing Platform"/>
            <person name="Earl A."/>
            <person name="Ward D."/>
            <person name="Feldgarden M."/>
            <person name="Gevers D."/>
            <person name="Zitomersky N.L."/>
            <person name="Coyne M.J."/>
            <person name="Comstock L.E."/>
            <person name="Young S.K."/>
            <person name="Zeng Q."/>
            <person name="Gargeya S."/>
            <person name="Fitzgerald M."/>
            <person name="Haas B."/>
            <person name="Abouelleil A."/>
            <person name="Alvarado L."/>
            <person name="Arachchi H.M."/>
            <person name="Berlin A."/>
            <person name="Chapman S.B."/>
            <person name="Gearin G."/>
            <person name="Goldberg J."/>
            <person name="Griggs A."/>
            <person name="Gujja S."/>
            <person name="Hansen M."/>
            <person name="Heiman D."/>
            <person name="Howarth C."/>
            <person name="Larimer J."/>
            <person name="Lui A."/>
            <person name="MacDonald P.J.P."/>
            <person name="McCowen C."/>
            <person name="Montmayeur A."/>
            <person name="Murphy C."/>
            <person name="Neiman D."/>
            <person name="Pearson M."/>
            <person name="Priest M."/>
            <person name="Roberts A."/>
            <person name="Saif S."/>
            <person name="Shea T."/>
            <person name="Sisk P."/>
            <person name="Stolte C."/>
            <person name="Sykes S."/>
            <person name="Wortman J."/>
            <person name="Nusbaum C."/>
            <person name="Birren B."/>
        </authorList>
    </citation>
    <scope>NUCLEOTIDE SEQUENCE [LARGE SCALE GENOMIC DNA]</scope>
    <source>
        <strain evidence="5 6">CL02T12C06</strain>
    </source>
</reference>
<dbReference type="Pfam" id="PF01420">
    <property type="entry name" value="Methylase_S"/>
    <property type="match status" value="2"/>
</dbReference>
<proteinExistence type="inferred from homology"/>
<feature type="domain" description="Type I restriction modification DNA specificity" evidence="4">
    <location>
        <begin position="203"/>
        <end position="373"/>
    </location>
</feature>
<dbReference type="PATRIC" id="fig|997876.3.peg.4322"/>
<feature type="domain" description="Type I restriction modification DNA specificity" evidence="4">
    <location>
        <begin position="15"/>
        <end position="183"/>
    </location>
</feature>
<dbReference type="PANTHER" id="PTHR30408">
    <property type="entry name" value="TYPE-1 RESTRICTION ENZYME ECOKI SPECIFICITY PROTEIN"/>
    <property type="match status" value="1"/>
</dbReference>
<dbReference type="AlphaFoldDB" id="I9F5J1"/>
<evidence type="ECO:0000313" key="5">
    <source>
        <dbReference type="EMBL" id="EIY28274.1"/>
    </source>
</evidence>
<evidence type="ECO:0000259" key="4">
    <source>
        <dbReference type="Pfam" id="PF01420"/>
    </source>
</evidence>
<dbReference type="GO" id="GO:0009307">
    <property type="term" value="P:DNA restriction-modification system"/>
    <property type="evidence" value="ECO:0007669"/>
    <property type="project" value="UniProtKB-KW"/>
</dbReference>
<keyword evidence="6" id="KW-1185">Reference proteome</keyword>
<dbReference type="OrthoDB" id="2234796at2"/>
<keyword evidence="3" id="KW-0238">DNA-binding</keyword>
<dbReference type="PANTHER" id="PTHR30408:SF12">
    <property type="entry name" value="TYPE I RESTRICTION ENZYME MJAVIII SPECIFICITY SUBUNIT"/>
    <property type="match status" value="1"/>
</dbReference>
<dbReference type="EMBL" id="AGXJ01000079">
    <property type="protein sequence ID" value="EIY28274.1"/>
    <property type="molecule type" value="Genomic_DNA"/>
</dbReference>
<keyword evidence="2" id="KW-0680">Restriction system</keyword>
<dbReference type="Proteomes" id="UP000005974">
    <property type="component" value="Unassembled WGS sequence"/>
</dbReference>
<evidence type="ECO:0000256" key="2">
    <source>
        <dbReference type="ARBA" id="ARBA00022747"/>
    </source>
</evidence>
<gene>
    <name evidence="5" type="ORF">HMPREF1064_04132</name>
</gene>
<dbReference type="HOGENOM" id="CLU_021095_0_3_10"/>
<evidence type="ECO:0000313" key="6">
    <source>
        <dbReference type="Proteomes" id="UP000005974"/>
    </source>
</evidence>
<comment type="caution">
    <text evidence="5">The sequence shown here is derived from an EMBL/GenBank/DDBJ whole genome shotgun (WGS) entry which is preliminary data.</text>
</comment>
<dbReference type="Gene3D" id="3.90.220.20">
    <property type="entry name" value="DNA methylase specificity domains"/>
    <property type="match status" value="2"/>
</dbReference>
<dbReference type="REBASE" id="92955">
    <property type="entry name" value="S.Bdo12C06ORF4132P"/>
</dbReference>
<dbReference type="CDD" id="cd17278">
    <property type="entry name" value="RMtype1_S_LdeBORF1052P-TRD2-CR2"/>
    <property type="match status" value="1"/>
</dbReference>
<comment type="similarity">
    <text evidence="1">Belongs to the type-I restriction system S methylase family.</text>
</comment>
<dbReference type="InterPro" id="IPR000055">
    <property type="entry name" value="Restrct_endonuc_typeI_TRD"/>
</dbReference>
<sequence>MWLVPALRFPEFSREWKRHKLSEICSFYSGGTPSSSKKEFYNGNIPFIRSGELHKDKTELFITEDGLNSSAAKLVEIGDLLLALYGATSGDIAISKIKGAINQAILCIRTKQNKKFIESVWNKHVERLLQTYLQGGQGNLSADIVKNIPFYFADLEEQDKLANFISLLDERISTQNKIIEDLKKLKSAISKHLFARKDLLETTICLSNIATLKNGYAFQSSKYNALGKWKILTITNVSGERYINDEDCNCIINLPNDIQDHQVLKEGDILISLTGNVGRVSLCKNGDYLLNQRVGLLQLAKNVNQEFLYQILSSQKFENSMIACGQGAAQMNIGKGDVESYVLPYSSNGNNILWVAKILHSYDECIINEMRRLTLLTMQKQYLLTQMFI</sequence>
<dbReference type="CDD" id="cd17515">
    <property type="entry name" value="RMtype1_S_MjaORF132P_Sau1132ORF3780P-TRD1-CR1_like"/>
    <property type="match status" value="1"/>
</dbReference>
<dbReference type="SUPFAM" id="SSF116734">
    <property type="entry name" value="DNA methylase specificity domain"/>
    <property type="match status" value="2"/>
</dbReference>
<accession>I9F5J1</accession>
<dbReference type="InterPro" id="IPR052021">
    <property type="entry name" value="Type-I_RS_S_subunit"/>
</dbReference>
<evidence type="ECO:0000256" key="1">
    <source>
        <dbReference type="ARBA" id="ARBA00010923"/>
    </source>
</evidence>
<dbReference type="InterPro" id="IPR044946">
    <property type="entry name" value="Restrct_endonuc_typeI_TRD_sf"/>
</dbReference>
<evidence type="ECO:0000256" key="3">
    <source>
        <dbReference type="ARBA" id="ARBA00023125"/>
    </source>
</evidence>
<dbReference type="RefSeq" id="WP_007848672.1">
    <property type="nucleotide sequence ID" value="NZ_JH724137.1"/>
</dbReference>
<name>I9F5J1_9BACT</name>
<organism evidence="5 6">
    <name type="scientific">Phocaeicola dorei CL02T12C06</name>
    <dbReference type="NCBI Taxonomy" id="997876"/>
    <lineage>
        <taxon>Bacteria</taxon>
        <taxon>Pseudomonadati</taxon>
        <taxon>Bacteroidota</taxon>
        <taxon>Bacteroidia</taxon>
        <taxon>Bacteroidales</taxon>
        <taxon>Bacteroidaceae</taxon>
        <taxon>Phocaeicola</taxon>
    </lineage>
</organism>
<dbReference type="GO" id="GO:0003677">
    <property type="term" value="F:DNA binding"/>
    <property type="evidence" value="ECO:0007669"/>
    <property type="project" value="UniProtKB-KW"/>
</dbReference>
<protein>
    <recommendedName>
        <fullName evidence="4">Type I restriction modification DNA specificity domain-containing protein</fullName>
    </recommendedName>
</protein>